<sequence>METLRCQANSTYERTESSGFDQEKIIGGGIDKKEAFISSLTVQPTKTTQSFVFPETTGALDPERKPQPRTMRVRNMNLTTGGYIPQSEESFKMSTEVKSEVKSQTKKEPLLKPQLSVSTLKNSTAVSMNTTTNVHPTDTLDTANDTSRTKSVEDSITAPSSSPQNLSSVMETSTSSTSVRKVKSKEKNTEFRATSRPTTPMQTQPVAVTQQIPFHQLGSPRVEASTALREREQEKIKDTDETSQIRREQKAPVNGESETDDCYSGAIAACPGRPTTAPSTQTHSNQMHRNIHREGRLVRTPGVRGPRGYPGPPGLPGPPGEKGDKGYTGVMGRTGRTGYRGPIGPPGMPAIIVWHTSEEEWHAFKRVKGLPGPLGPLGEPGPPGRMGPVGMPGPTGRSGPEGTAGKDGEMGSPGPPGEDGPKGYEGEKGSKGELGEWNSSENFSTELELTSCIGCIRKLKNAAFGGRIPREMQELREALEIQDHRGANGKPGKLGSSGDPGLKAQRGVKGDSGQKGDQGPPGLPGKQGFRGRGGQSGVQGETGPTGPAGLPGPTGYDGPIGDPGRQGKDGLKGRPGVPGGTGFKGQKGSTGPQGSDGDRGPTGPRGLQGKPGGPGIQGPIGKTGVKGREGSVGFHGSPGEKGKNGPEGPKGKPGQRGPRGIPGEKGYIGLLGPRGNIGQWGEIGLQGPIGNQGPRGPPGPYGVAGYPGKDGPPGPIGPPGDKANKGLRGASGLKGVAGIDGEEGEKGQKGSLGERGLKGIPGESGNRGPPGAKGPTGRDGLSGAPGQKGDPGSPGEKGQSGVRGQSGLVGKYGPGGNMGEAGDKGDKGLHGHVVGTTSSFTDSVAYGEIYIYFVYFTVLWILKGEAGTNGPPGPNGAVGLPGLPGKEGFVGQSGKHGLKGKPGLRGNSGGPGKIGLIGVQGPSGKKGEPGTRGKMGSVGLPGAVGPHGLKGKPGSSGPPGGKGVKSQSGSKGKSGTDGLLGVIGTEGDPGDIGFRGPSGRPGPPGGAVRPKGKPGPTGLIGPKGIPGLQGEKGDVGQKGPKGHIGIRGLQGPIGPPGEKGKQSAPGYKGRPGPKGIRGEAGARGPPGGKGFPGSTGPPGRKVCTEIAGVIVIYIALLIITLFLNQKARLLSRKSRFDDPEDGIEENSHSQSTKDSPATTCRELSLIQPHLRDGHYYVDPNHGCPFDALRVFCNFTAGGLTCVSPVQSKFEYRDLSVVQLRFLRLHSNSATQTISLKCPKKHSPAAKHKDTTKRVLHLRGDSNEEIHPSHVIISHHGCEVTAQVRVLGNSELHRGDVQLLPIRDVFLEGGGETWEGEASIVLGHVIRMVNEGAGAPRSRRGSHKVVPSSDQDGTGAERATREVPCPSNGTVEVEHIISTKLQLKKKAEHLKADLMRQFDTQVNEFMDSLIEESASLGSSHVSTVFQSLSDKEKSKLRYTQPSQGPSKQFVIRRSLLDTLVVDFIDEGRLVLEFDLLVYAFGQFPLVVVTWMCMFLSSLVVPYVLLSVWASVYPMSNYRALWTVLAGSLLLLYQGLCLGFLPTYVVLKNGLPPASCFILILEQVRLMMKTHSFIRENVPRVRSLERNKTNSVAVPQFTQYIYFLFAPTLIYRDNYPQNPCIRWGYVATKFLQVLGCLFYAYYIFVRLCIPQFRSISMQLFDLRAMVLCVFNSILPGVLVLFLAFFAFLHCWLNAFAEMLRFGDRMFYKDWWNSTSFANYYRTWNVVVHDWLYYYVYRDFLWITQKRFRAAAMLVVFTVSAVVHEYVLAICFGFFYPVLFCLFMCFGMAFNFVLHDRRKGPIWNVIMWTALFLGQGVLICLYSQEWYARRYCSIEEPSFIDLLKPRSWTCYPQTNTALFAHQATPPAAR</sequence>
<keyword evidence="14" id="KW-1185">Reference proteome</keyword>
<feature type="transmembrane region" description="Helical" evidence="11">
    <location>
        <begin position="1663"/>
        <end position="1694"/>
    </location>
</feature>
<dbReference type="GO" id="GO:0005789">
    <property type="term" value="C:endoplasmic reticulum membrane"/>
    <property type="evidence" value="ECO:0007669"/>
    <property type="project" value="UniProtKB-SubCell"/>
</dbReference>
<feature type="region of interest" description="Disordered" evidence="10">
    <location>
        <begin position="129"/>
        <end position="204"/>
    </location>
</feature>
<evidence type="ECO:0000256" key="6">
    <source>
        <dbReference type="ARBA" id="ARBA00022824"/>
    </source>
</evidence>
<feature type="region of interest" description="Disordered" evidence="10">
    <location>
        <begin position="371"/>
        <end position="439"/>
    </location>
</feature>
<feature type="compositionally biased region" description="Gly residues" evidence="10">
    <location>
        <begin position="906"/>
        <end position="915"/>
    </location>
</feature>
<keyword evidence="7 11" id="KW-1133">Transmembrane helix</keyword>
<dbReference type="InterPro" id="IPR004299">
    <property type="entry name" value="MBOAT_fam"/>
</dbReference>
<dbReference type="InterPro" id="IPR008160">
    <property type="entry name" value="Collagen"/>
</dbReference>
<dbReference type="PANTHER" id="PTHR37456">
    <property type="entry name" value="SI:CH211-266K2.1"/>
    <property type="match status" value="1"/>
</dbReference>
<feature type="transmembrane region" description="Helical" evidence="11">
    <location>
        <begin position="1802"/>
        <end position="1821"/>
    </location>
</feature>
<evidence type="ECO:0000256" key="4">
    <source>
        <dbReference type="ARBA" id="ARBA00022530"/>
    </source>
</evidence>
<feature type="compositionally biased region" description="Polar residues" evidence="10">
    <location>
        <begin position="191"/>
        <end position="204"/>
    </location>
</feature>
<evidence type="ECO:0000313" key="14">
    <source>
        <dbReference type="Proteomes" id="UP000281406"/>
    </source>
</evidence>
<evidence type="ECO:0000256" key="11">
    <source>
        <dbReference type="SAM" id="Phobius"/>
    </source>
</evidence>
<gene>
    <name evidence="13" type="ORF">DPX16_7761</name>
</gene>
<feature type="domain" description="Fibrillar collagen NC1" evidence="12">
    <location>
        <begin position="1127"/>
        <end position="1326"/>
    </location>
</feature>
<feature type="transmembrane region" description="Helical" evidence="11">
    <location>
        <begin position="1771"/>
        <end position="1790"/>
    </location>
</feature>
<dbReference type="GO" id="GO:0005581">
    <property type="term" value="C:collagen trimer"/>
    <property type="evidence" value="ECO:0007669"/>
    <property type="project" value="UniProtKB-KW"/>
</dbReference>
<protein>
    <submittedName>
        <fullName evidence="13">Sterol O-acyltransferase 1</fullName>
    </submittedName>
</protein>
<evidence type="ECO:0000256" key="1">
    <source>
        <dbReference type="ARBA" id="ARBA00004477"/>
    </source>
</evidence>
<feature type="compositionally biased region" description="Polar residues" evidence="10">
    <location>
        <begin position="1148"/>
        <end position="1158"/>
    </location>
</feature>
<feature type="compositionally biased region" description="Pro residues" evidence="10">
    <location>
        <begin position="309"/>
        <end position="319"/>
    </location>
</feature>
<comment type="subcellular location">
    <subcellularLocation>
        <location evidence="1">Endoplasmic reticulum membrane</location>
        <topology evidence="1">Multi-pass membrane protein</topology>
    </subcellularLocation>
    <subcellularLocation>
        <location evidence="2">Secreted</location>
    </subcellularLocation>
</comment>
<dbReference type="EMBL" id="RJVU01071502">
    <property type="protein sequence ID" value="ROI46643.1"/>
    <property type="molecule type" value="Genomic_DNA"/>
</dbReference>
<feature type="region of interest" description="Disordered" evidence="10">
    <location>
        <begin position="873"/>
        <end position="1099"/>
    </location>
</feature>
<feature type="region of interest" description="Disordered" evidence="10">
    <location>
        <begin position="1136"/>
        <end position="1158"/>
    </location>
</feature>
<feature type="transmembrane region" description="Helical" evidence="11">
    <location>
        <begin position="1518"/>
        <end position="1539"/>
    </location>
</feature>
<feature type="region of interest" description="Disordered" evidence="10">
    <location>
        <begin position="1332"/>
        <end position="1366"/>
    </location>
</feature>
<feature type="compositionally biased region" description="Gly residues" evidence="10">
    <location>
        <begin position="810"/>
        <end position="819"/>
    </location>
</feature>
<feature type="compositionally biased region" description="Low complexity" evidence="10">
    <location>
        <begin position="964"/>
        <end position="980"/>
    </location>
</feature>
<feature type="compositionally biased region" description="Gly residues" evidence="10">
    <location>
        <begin position="576"/>
        <end position="585"/>
    </location>
</feature>
<feature type="region of interest" description="Disordered" evidence="10">
    <location>
        <begin position="226"/>
        <end position="260"/>
    </location>
</feature>
<accession>A0A3N0XJF7</accession>
<feature type="compositionally biased region" description="Low complexity" evidence="10">
    <location>
        <begin position="541"/>
        <end position="554"/>
    </location>
</feature>
<evidence type="ECO:0000256" key="7">
    <source>
        <dbReference type="ARBA" id="ARBA00022989"/>
    </source>
</evidence>
<feature type="compositionally biased region" description="Polar residues" evidence="10">
    <location>
        <begin position="157"/>
        <end position="166"/>
    </location>
</feature>
<evidence type="ECO:0000256" key="8">
    <source>
        <dbReference type="ARBA" id="ARBA00023119"/>
    </source>
</evidence>
<feature type="transmembrane region" description="Helical" evidence="11">
    <location>
        <begin position="1621"/>
        <end position="1642"/>
    </location>
</feature>
<name>A0A3N0XJF7_ANAGA</name>
<evidence type="ECO:0000256" key="9">
    <source>
        <dbReference type="ARBA" id="ARBA00023136"/>
    </source>
</evidence>
<keyword evidence="13" id="KW-0808">Transferase</keyword>
<proteinExistence type="predicted"/>
<feature type="compositionally biased region" description="Low complexity" evidence="10">
    <location>
        <begin position="167"/>
        <end position="179"/>
    </location>
</feature>
<dbReference type="GO" id="GO:0016746">
    <property type="term" value="F:acyltransferase activity"/>
    <property type="evidence" value="ECO:0007669"/>
    <property type="project" value="UniProtKB-KW"/>
</dbReference>
<comment type="caution">
    <text evidence="13">The sequence shown here is derived from an EMBL/GenBank/DDBJ whole genome shotgun (WGS) entry which is preliminary data.</text>
</comment>
<keyword evidence="3" id="KW-0964">Secreted</keyword>
<feature type="compositionally biased region" description="Polar residues" evidence="10">
    <location>
        <begin position="129"/>
        <end position="146"/>
    </location>
</feature>
<evidence type="ECO:0000259" key="12">
    <source>
        <dbReference type="PROSITE" id="PS51461"/>
    </source>
</evidence>
<dbReference type="Pfam" id="PF03062">
    <property type="entry name" value="MBOAT"/>
    <property type="match status" value="1"/>
</dbReference>
<dbReference type="GO" id="GO:0005201">
    <property type="term" value="F:extracellular matrix structural constituent"/>
    <property type="evidence" value="ECO:0007669"/>
    <property type="project" value="InterPro"/>
</dbReference>
<keyword evidence="4" id="KW-0272">Extracellular matrix</keyword>
<keyword evidence="6" id="KW-0256">Endoplasmic reticulum</keyword>
<dbReference type="PROSITE" id="PS51461">
    <property type="entry name" value="NC1_FIB"/>
    <property type="match status" value="1"/>
</dbReference>
<dbReference type="Pfam" id="PF01410">
    <property type="entry name" value="COLFI"/>
    <property type="match status" value="2"/>
</dbReference>
<dbReference type="Pfam" id="PF01391">
    <property type="entry name" value="Collagen"/>
    <property type="match status" value="6"/>
</dbReference>
<feature type="compositionally biased region" description="Low complexity" evidence="10">
    <location>
        <begin position="873"/>
        <end position="884"/>
    </location>
</feature>
<reference evidence="13 14" key="1">
    <citation type="submission" date="2018-10" db="EMBL/GenBank/DDBJ databases">
        <title>Genome assembly for a Yunnan-Guizhou Plateau 3E fish, Anabarilius grahami (Regan), and its evolutionary and genetic applications.</title>
        <authorList>
            <person name="Jiang W."/>
        </authorList>
    </citation>
    <scope>NUCLEOTIDE SEQUENCE [LARGE SCALE GENOMIC DNA]</scope>
    <source>
        <strain evidence="13">AG-KIZ</strain>
        <tissue evidence="13">Muscle</tissue>
    </source>
</reference>
<feature type="transmembrane region" description="Helical" evidence="11">
    <location>
        <begin position="1745"/>
        <end position="1765"/>
    </location>
</feature>
<keyword evidence="5 11" id="KW-0812">Transmembrane</keyword>
<feature type="transmembrane region" description="Helical" evidence="11">
    <location>
        <begin position="1474"/>
        <end position="1498"/>
    </location>
</feature>
<dbReference type="InterPro" id="IPR000885">
    <property type="entry name" value="Fib_collagen_C"/>
</dbReference>
<dbReference type="PANTHER" id="PTHR37456:SF6">
    <property type="entry name" value="COLLAGEN ALPHA-1(XXIII) CHAIN-LIKE ISOFORM X2"/>
    <property type="match status" value="1"/>
</dbReference>
<evidence type="ECO:0000256" key="3">
    <source>
        <dbReference type="ARBA" id="ARBA00022525"/>
    </source>
</evidence>
<organism evidence="13 14">
    <name type="scientific">Anabarilius grahami</name>
    <name type="common">Kanglang fish</name>
    <name type="synonym">Barilius grahami</name>
    <dbReference type="NCBI Taxonomy" id="495550"/>
    <lineage>
        <taxon>Eukaryota</taxon>
        <taxon>Metazoa</taxon>
        <taxon>Chordata</taxon>
        <taxon>Craniata</taxon>
        <taxon>Vertebrata</taxon>
        <taxon>Euteleostomi</taxon>
        <taxon>Actinopterygii</taxon>
        <taxon>Neopterygii</taxon>
        <taxon>Teleostei</taxon>
        <taxon>Ostariophysi</taxon>
        <taxon>Cypriniformes</taxon>
        <taxon>Xenocyprididae</taxon>
        <taxon>Xenocypridinae</taxon>
        <taxon>Xenocypridinae incertae sedis</taxon>
        <taxon>Anabarilius</taxon>
    </lineage>
</organism>
<dbReference type="Gene3D" id="2.60.120.1000">
    <property type="match status" value="1"/>
</dbReference>
<evidence type="ECO:0000256" key="10">
    <source>
        <dbReference type="SAM" id="MobiDB-lite"/>
    </source>
</evidence>
<keyword evidence="8" id="KW-0176">Collagen</keyword>
<feature type="compositionally biased region" description="Basic and acidic residues" evidence="10">
    <location>
        <begin position="228"/>
        <end position="250"/>
    </location>
</feature>
<keyword evidence="13" id="KW-0012">Acyltransferase</keyword>
<dbReference type="OrthoDB" id="10039049at2759"/>
<evidence type="ECO:0000256" key="5">
    <source>
        <dbReference type="ARBA" id="ARBA00022692"/>
    </source>
</evidence>
<feature type="compositionally biased region" description="Gly residues" evidence="10">
    <location>
        <begin position="1084"/>
        <end position="1093"/>
    </location>
</feature>
<feature type="compositionally biased region" description="Basic and acidic residues" evidence="10">
    <location>
        <begin position="419"/>
        <end position="434"/>
    </location>
</feature>
<feature type="region of interest" description="Disordered" evidence="10">
    <location>
        <begin position="483"/>
        <end position="668"/>
    </location>
</feature>
<dbReference type="SMART" id="SM00038">
    <property type="entry name" value="COLFI"/>
    <property type="match status" value="1"/>
</dbReference>
<dbReference type="InterPro" id="IPR050938">
    <property type="entry name" value="Collagen_Structural_Proteins"/>
</dbReference>
<feature type="region of interest" description="Disordered" evidence="10">
    <location>
        <begin position="299"/>
        <end position="324"/>
    </location>
</feature>
<keyword evidence="9 11" id="KW-0472">Membrane</keyword>
<dbReference type="Proteomes" id="UP000281406">
    <property type="component" value="Unassembled WGS sequence"/>
</dbReference>
<evidence type="ECO:0000313" key="13">
    <source>
        <dbReference type="EMBL" id="ROI46643.1"/>
    </source>
</evidence>
<feature type="compositionally biased region" description="Gly residues" evidence="10">
    <location>
        <begin position="528"/>
        <end position="537"/>
    </location>
</feature>
<feature type="compositionally biased region" description="Gly residues" evidence="10">
    <location>
        <begin position="609"/>
        <end position="618"/>
    </location>
</feature>
<feature type="region of interest" description="Disordered" evidence="10">
    <location>
        <begin position="688"/>
        <end position="824"/>
    </location>
</feature>
<evidence type="ECO:0000256" key="2">
    <source>
        <dbReference type="ARBA" id="ARBA00004613"/>
    </source>
</evidence>
<dbReference type="GO" id="GO:0005576">
    <property type="term" value="C:extracellular region"/>
    <property type="evidence" value="ECO:0007669"/>
    <property type="project" value="UniProtKB-SubCell"/>
</dbReference>